<dbReference type="RefSeq" id="WP_229990089.1">
    <property type="nucleotide sequence ID" value="NZ_JAJJMO010000001.1"/>
</dbReference>
<evidence type="ECO:0000313" key="2">
    <source>
        <dbReference type="Proteomes" id="UP001430919"/>
    </source>
</evidence>
<reference evidence="1" key="1">
    <citation type="submission" date="2021-11" db="EMBL/GenBank/DDBJ databases">
        <title>Description of novel Flavobacterium species.</title>
        <authorList>
            <person name="Saticioglu I.B."/>
            <person name="Ay H."/>
            <person name="Altun S."/>
            <person name="Duman M."/>
        </authorList>
    </citation>
    <scope>NUCLEOTIDE SEQUENCE</scope>
    <source>
        <strain evidence="1">F-65</strain>
    </source>
</reference>
<sequence length="151" mass="17919">MVFKLKNIKSKIVLITSCLLISCGTYKRDKFEYHFGDENNKWINMFKTRVYFSCIQKGYKDKNIFELISKEDLMVPYDPIYFEYGKIDTLTTKIIKNIPKPIYPNCDDCSEEEQQEIIKKNYICATCLNYYASRELDSIAKAAYKKYQKTE</sequence>
<evidence type="ECO:0008006" key="3">
    <source>
        <dbReference type="Google" id="ProtNLM"/>
    </source>
</evidence>
<dbReference type="Proteomes" id="UP001430919">
    <property type="component" value="Unassembled WGS sequence"/>
</dbReference>
<protein>
    <recommendedName>
        <fullName evidence="3">Lipoprotein</fullName>
    </recommendedName>
</protein>
<evidence type="ECO:0000313" key="1">
    <source>
        <dbReference type="EMBL" id="MCC9073145.1"/>
    </source>
</evidence>
<accession>A0ABS8MWK1</accession>
<name>A0ABS8MWK1_9FLAO</name>
<dbReference type="PROSITE" id="PS51257">
    <property type="entry name" value="PROKAR_LIPOPROTEIN"/>
    <property type="match status" value="1"/>
</dbReference>
<organism evidence="1 2">
    <name type="scientific">Flavobacterium pisciphilum</name>
    <dbReference type="NCBI Taxonomy" id="2893755"/>
    <lineage>
        <taxon>Bacteria</taxon>
        <taxon>Pseudomonadati</taxon>
        <taxon>Bacteroidota</taxon>
        <taxon>Flavobacteriia</taxon>
        <taxon>Flavobacteriales</taxon>
        <taxon>Flavobacteriaceae</taxon>
        <taxon>Flavobacterium</taxon>
    </lineage>
</organism>
<comment type="caution">
    <text evidence="1">The sequence shown here is derived from an EMBL/GenBank/DDBJ whole genome shotgun (WGS) entry which is preliminary data.</text>
</comment>
<gene>
    <name evidence="1" type="ORF">LNQ49_16335</name>
</gene>
<proteinExistence type="predicted"/>
<dbReference type="EMBL" id="JAJJMO010000001">
    <property type="protein sequence ID" value="MCC9073145.1"/>
    <property type="molecule type" value="Genomic_DNA"/>
</dbReference>
<keyword evidence="2" id="KW-1185">Reference proteome</keyword>